<comment type="caution">
    <text evidence="1">The sequence shown here is derived from an EMBL/GenBank/DDBJ whole genome shotgun (WGS) entry which is preliminary data.</text>
</comment>
<organism evidence="1 2">
    <name type="scientific">Araneus ventricosus</name>
    <name type="common">Orbweaver spider</name>
    <name type="synonym">Epeira ventricosa</name>
    <dbReference type="NCBI Taxonomy" id="182803"/>
    <lineage>
        <taxon>Eukaryota</taxon>
        <taxon>Metazoa</taxon>
        <taxon>Ecdysozoa</taxon>
        <taxon>Arthropoda</taxon>
        <taxon>Chelicerata</taxon>
        <taxon>Arachnida</taxon>
        <taxon>Araneae</taxon>
        <taxon>Araneomorphae</taxon>
        <taxon>Entelegynae</taxon>
        <taxon>Araneoidea</taxon>
        <taxon>Araneidae</taxon>
        <taxon>Araneus</taxon>
    </lineage>
</organism>
<proteinExistence type="predicted"/>
<keyword evidence="2" id="KW-1185">Reference proteome</keyword>
<protein>
    <submittedName>
        <fullName evidence="1">Uncharacterized protein</fullName>
    </submittedName>
</protein>
<sequence>MAAMKILILRMIFLEEGGYLNSLNRQPNRLLIQKNYLKRAWTAKPSVLSYFEQQFWDNKEDLDSLFLALENLNPLQSAENSRLTLPSSPTDIGEIRIEQSKGSILVPPVGLGSVVNVWNPTQSGESE</sequence>
<accession>A0A4Y2NWN4</accession>
<dbReference type="AlphaFoldDB" id="A0A4Y2NWN4"/>
<dbReference type="EMBL" id="BGPR01009800">
    <property type="protein sequence ID" value="GBN42367.1"/>
    <property type="molecule type" value="Genomic_DNA"/>
</dbReference>
<reference evidence="1 2" key="1">
    <citation type="journal article" date="2019" name="Sci. Rep.">
        <title>Orb-weaving spider Araneus ventricosus genome elucidates the spidroin gene catalogue.</title>
        <authorList>
            <person name="Kono N."/>
            <person name="Nakamura H."/>
            <person name="Ohtoshi R."/>
            <person name="Moran D.A.P."/>
            <person name="Shinohara A."/>
            <person name="Yoshida Y."/>
            <person name="Fujiwara M."/>
            <person name="Mori M."/>
            <person name="Tomita M."/>
            <person name="Arakawa K."/>
        </authorList>
    </citation>
    <scope>NUCLEOTIDE SEQUENCE [LARGE SCALE GENOMIC DNA]</scope>
</reference>
<name>A0A4Y2NWN4_ARAVE</name>
<evidence type="ECO:0000313" key="2">
    <source>
        <dbReference type="Proteomes" id="UP000499080"/>
    </source>
</evidence>
<dbReference type="Proteomes" id="UP000499080">
    <property type="component" value="Unassembled WGS sequence"/>
</dbReference>
<evidence type="ECO:0000313" key="1">
    <source>
        <dbReference type="EMBL" id="GBN42367.1"/>
    </source>
</evidence>
<gene>
    <name evidence="1" type="ORF">AVEN_269455_1</name>
</gene>